<feature type="domain" description="Fe/B12 periplasmic-binding" evidence="1">
    <location>
        <begin position="62"/>
        <end position="333"/>
    </location>
</feature>
<accession>B8GIU7</accession>
<name>B8GIU7_METPE</name>
<dbReference type="InterPro" id="IPR050902">
    <property type="entry name" value="ABC_Transporter_SBP"/>
</dbReference>
<evidence type="ECO:0000313" key="3">
    <source>
        <dbReference type="Proteomes" id="UP000002457"/>
    </source>
</evidence>
<dbReference type="eggNOG" id="arCOG03302">
    <property type="taxonomic scope" value="Archaea"/>
</dbReference>
<organism evidence="2 3">
    <name type="scientific">Methanosphaerula palustris (strain ATCC BAA-1556 / DSM 19958 / E1-9c)</name>
    <dbReference type="NCBI Taxonomy" id="521011"/>
    <lineage>
        <taxon>Archaea</taxon>
        <taxon>Methanobacteriati</taxon>
        <taxon>Methanobacteriota</taxon>
        <taxon>Stenosarchaea group</taxon>
        <taxon>Methanomicrobia</taxon>
        <taxon>Methanomicrobiales</taxon>
        <taxon>Methanoregulaceae</taxon>
        <taxon>Methanosphaerula</taxon>
    </lineage>
</organism>
<evidence type="ECO:0000313" key="2">
    <source>
        <dbReference type="EMBL" id="ACL16910.1"/>
    </source>
</evidence>
<dbReference type="Proteomes" id="UP000002457">
    <property type="component" value="Chromosome"/>
</dbReference>
<evidence type="ECO:0000259" key="1">
    <source>
        <dbReference type="PROSITE" id="PS50983"/>
    </source>
</evidence>
<dbReference type="GeneID" id="7272140"/>
<keyword evidence="3" id="KW-1185">Reference proteome</keyword>
<dbReference type="PROSITE" id="PS50983">
    <property type="entry name" value="FE_B12_PBP"/>
    <property type="match status" value="1"/>
</dbReference>
<dbReference type="HOGENOM" id="CLU_038034_13_1_2"/>
<dbReference type="Pfam" id="PF01497">
    <property type="entry name" value="Peripla_BP_2"/>
    <property type="match status" value="1"/>
</dbReference>
<proteinExistence type="predicted"/>
<dbReference type="AlphaFoldDB" id="B8GIU7"/>
<dbReference type="OrthoDB" id="24039at2157"/>
<protein>
    <submittedName>
        <fullName evidence="2">Periplasmic binding protein</fullName>
    </submittedName>
</protein>
<dbReference type="SUPFAM" id="SSF53807">
    <property type="entry name" value="Helical backbone' metal receptor"/>
    <property type="match status" value="1"/>
</dbReference>
<dbReference type="RefSeq" id="WP_012618229.1">
    <property type="nucleotide sequence ID" value="NC_011832.1"/>
</dbReference>
<dbReference type="Gene3D" id="3.40.50.1980">
    <property type="entry name" value="Nitrogenase molybdenum iron protein domain"/>
    <property type="match status" value="2"/>
</dbReference>
<dbReference type="EMBL" id="CP001338">
    <property type="protein sequence ID" value="ACL16910.1"/>
    <property type="molecule type" value="Genomic_DNA"/>
</dbReference>
<dbReference type="KEGG" id="mpl:Mpal_1598"/>
<sequence length="369" mass="40390" precursor="true">MKKNYQIILIIAAVLVIAGIAAVVMSGAASANTPSSVSHGNSTKTISDMLGRTLVVPQTITRVLSTEPPTTILTYVLAPDKLIGVNFDLNQINGSVYLPEKYRSLPNVGGWYGKTTGNYETFISMNPEVILYGGMNEGNFSGTLDERQQKFGVIPVAGVLDSMNATDYNPSIRFLGTLLGADQQAASLSEFYNRVLSNVTSRVSGIPKNERVGVYYAEGPKGLQTDPSGSTHADLIELAGGVNVADCQITPGNGMTAVSMEQVTKWNPDVIIVGDPDFYSTVYNDTLWQSIPAVKNHRVYLVPQSPFTWFDRPPGVNRILGIPWTAKILYPEKFTDTNMPALTREFYSKFYHYNLTDDEVNSLLDPLLR</sequence>
<dbReference type="Gene3D" id="1.20.58.2180">
    <property type="match status" value="1"/>
</dbReference>
<reference evidence="2 3" key="1">
    <citation type="journal article" date="2015" name="Genome Announc.">
        <title>Complete Genome Sequence of Methanosphaerula palustris E1-9CT, a Hydrogenotrophic Methanogen Isolated from a Minerotrophic Fen Peatland.</title>
        <authorList>
            <person name="Cadillo-Quiroz H."/>
            <person name="Browne P."/>
            <person name="Kyrpides N."/>
            <person name="Woyke T."/>
            <person name="Goodwin L."/>
            <person name="Detter C."/>
            <person name="Yavitt J.B."/>
            <person name="Zinder S.H."/>
        </authorList>
    </citation>
    <scope>NUCLEOTIDE SEQUENCE [LARGE SCALE GENOMIC DNA]</scope>
    <source>
        <strain evidence="3">ATCC BAA-1556 / DSM 19958 / E1-9c</strain>
    </source>
</reference>
<gene>
    <name evidence="2" type="ordered locus">Mpal_1598</name>
</gene>
<dbReference type="STRING" id="521011.Mpal_1598"/>
<dbReference type="InterPro" id="IPR002491">
    <property type="entry name" value="ABC_transptr_periplasmic_BD"/>
</dbReference>
<dbReference type="PANTHER" id="PTHR30535">
    <property type="entry name" value="VITAMIN B12-BINDING PROTEIN"/>
    <property type="match status" value="1"/>
</dbReference>
<dbReference type="PANTHER" id="PTHR30535:SF34">
    <property type="entry name" value="MOLYBDATE-BINDING PROTEIN MOLA"/>
    <property type="match status" value="1"/>
</dbReference>